<protein>
    <submittedName>
        <fullName evidence="1">Uncharacterized protein</fullName>
    </submittedName>
</protein>
<dbReference type="EMBL" id="AZFW01000153">
    <property type="protein sequence ID" value="KRM23551.1"/>
    <property type="molecule type" value="Genomic_DNA"/>
</dbReference>
<evidence type="ECO:0000313" key="2">
    <source>
        <dbReference type="Proteomes" id="UP000050949"/>
    </source>
</evidence>
<comment type="caution">
    <text evidence="1">The sequence shown here is derived from an EMBL/GenBank/DDBJ whole genome shotgun (WGS) entry which is preliminary data.</text>
</comment>
<accession>A0A0R1X036</accession>
<reference evidence="1 2" key="1">
    <citation type="journal article" date="2015" name="Genome Announc.">
        <title>Expanding the biotechnology potential of lactobacilli through comparative genomics of 213 strains and associated genera.</title>
        <authorList>
            <person name="Sun Z."/>
            <person name="Harris H.M."/>
            <person name="McCann A."/>
            <person name="Guo C."/>
            <person name="Argimon S."/>
            <person name="Zhang W."/>
            <person name="Yang X."/>
            <person name="Jeffery I.B."/>
            <person name="Cooney J.C."/>
            <person name="Kagawa T.F."/>
            <person name="Liu W."/>
            <person name="Song Y."/>
            <person name="Salvetti E."/>
            <person name="Wrobel A."/>
            <person name="Rasinkangas P."/>
            <person name="Parkhill J."/>
            <person name="Rea M.C."/>
            <person name="O'Sullivan O."/>
            <person name="Ritari J."/>
            <person name="Douillard F.P."/>
            <person name="Paul Ross R."/>
            <person name="Yang R."/>
            <person name="Briner A.E."/>
            <person name="Felis G.E."/>
            <person name="de Vos W.M."/>
            <person name="Barrangou R."/>
            <person name="Klaenhammer T.R."/>
            <person name="Caufield P.W."/>
            <person name="Cui Y."/>
            <person name="Zhang H."/>
            <person name="O'Toole P.W."/>
        </authorList>
    </citation>
    <scope>NUCLEOTIDE SEQUENCE [LARGE SCALE GENOMIC DNA]</scope>
    <source>
        <strain evidence="1 2">DSM 16991</strain>
    </source>
</reference>
<sequence length="50" mass="5902">MLLDALQTYLYHNISGVLQDERMLKKMQWPKKKPVIFAIAGRLTCFSQYI</sequence>
<dbReference type="Proteomes" id="UP000050949">
    <property type="component" value="Unassembled WGS sequence"/>
</dbReference>
<organism evidence="1 2">
    <name type="scientific">Schleiferilactobacillus harbinensis DSM 16991</name>
    <dbReference type="NCBI Taxonomy" id="1122147"/>
    <lineage>
        <taxon>Bacteria</taxon>
        <taxon>Bacillati</taxon>
        <taxon>Bacillota</taxon>
        <taxon>Bacilli</taxon>
        <taxon>Lactobacillales</taxon>
        <taxon>Lactobacillaceae</taxon>
        <taxon>Schleiferilactobacillus</taxon>
    </lineage>
</organism>
<gene>
    <name evidence="1" type="ORF">FC91_GL001664</name>
</gene>
<dbReference type="AlphaFoldDB" id="A0A0R1X036"/>
<name>A0A0R1X036_9LACO</name>
<evidence type="ECO:0000313" key="1">
    <source>
        <dbReference type="EMBL" id="KRM23551.1"/>
    </source>
</evidence>
<proteinExistence type="predicted"/>